<keyword evidence="3" id="KW-1185">Reference proteome</keyword>
<protein>
    <submittedName>
        <fullName evidence="2">Uncharacterized protein</fullName>
    </submittedName>
</protein>
<dbReference type="EMBL" id="CAMGZC010001808">
    <property type="protein sequence ID" value="CAI0653759.1"/>
    <property type="molecule type" value="Genomic_DNA"/>
</dbReference>
<evidence type="ECO:0000256" key="1">
    <source>
        <dbReference type="SAM" id="MobiDB-lite"/>
    </source>
</evidence>
<organism evidence="2 3">
    <name type="scientific">Colletotrichum noveboracense</name>
    <dbReference type="NCBI Taxonomy" id="2664923"/>
    <lineage>
        <taxon>Eukaryota</taxon>
        <taxon>Fungi</taxon>
        <taxon>Dikarya</taxon>
        <taxon>Ascomycota</taxon>
        <taxon>Pezizomycotina</taxon>
        <taxon>Sordariomycetes</taxon>
        <taxon>Hypocreomycetidae</taxon>
        <taxon>Glomerellales</taxon>
        <taxon>Glomerellaceae</taxon>
        <taxon>Colletotrichum</taxon>
        <taxon>Colletotrichum gloeosporioides species complex</taxon>
    </lineage>
</organism>
<sequence>MRYHIGRACAVAGYSALYHELKLLPDVSIAEEARDNRGEADAIFQSIASHSTRYIVMDDYTRTVNLENPECTPYLNGDTAVISTLSYAWGYNSVKTMNTTYEHYFDIQEDECVGIKDCPGTVYRQIPTGFVHLLYSPLPTDLPNINKDALILMAAWEGNIDRYWRLRRRSKRISGEISAVIRGAYHHTAFARWLDNRLEQDFDEGHDVLRQAVLARFIMNNDLSRIDHETDGDELPVIFWWPHVPHENTLRELAWRRPDMKEQVSVACIYANYQGLYDELWCRPNASQWEMACQSANPYYRKTIEQRAVDEYINLGIHKPKFHHGVPVQWSKEWLTPDLEPTGLPKLEAGIEITHEDRPFDPYSWKEEWFYEGNLLDEHMQWQIARWNTFISATDEARRKPGNLYDTLEDHQRRRTPALKPLRPKDS</sequence>
<evidence type="ECO:0000313" key="2">
    <source>
        <dbReference type="EMBL" id="CAI0653759.1"/>
    </source>
</evidence>
<dbReference type="AlphaFoldDB" id="A0A9W4WIP4"/>
<dbReference type="Proteomes" id="UP001152533">
    <property type="component" value="Unassembled WGS sequence"/>
</dbReference>
<accession>A0A9W4WIP4</accession>
<name>A0A9W4WIP4_9PEZI</name>
<evidence type="ECO:0000313" key="3">
    <source>
        <dbReference type="Proteomes" id="UP001152533"/>
    </source>
</evidence>
<feature type="region of interest" description="Disordered" evidence="1">
    <location>
        <begin position="402"/>
        <end position="427"/>
    </location>
</feature>
<comment type="caution">
    <text evidence="2">The sequence shown here is derived from an EMBL/GenBank/DDBJ whole genome shotgun (WGS) entry which is preliminary data.</text>
</comment>
<gene>
    <name evidence="2" type="ORF">CGXH109_LOCUS131065</name>
</gene>
<reference evidence="2" key="1">
    <citation type="submission" date="2022-08" db="EMBL/GenBank/DDBJ databases">
        <authorList>
            <person name="Giroux E."/>
            <person name="Giroux E."/>
        </authorList>
    </citation>
    <scope>NUCLEOTIDE SEQUENCE</scope>
    <source>
        <strain evidence="2">H1091258</strain>
    </source>
</reference>
<proteinExistence type="predicted"/>